<name>A0A3B1B5U1_9ZZZZ</name>
<sequence>MNHFRTLSESWIFIGLGLLLLWLTLLAPECNAGSTEHNNDAHHPTAYDKNYPDHHAETLAAKLSHSESRVHDCCADINIEANQLPLALLTSTIEKTQVDAEVILSGDNLFYQSLLSTHRLSCSQYTYFNASGLPLYLTTQRLRV</sequence>
<organism evidence="1">
    <name type="scientific">hydrothermal vent metagenome</name>
    <dbReference type="NCBI Taxonomy" id="652676"/>
    <lineage>
        <taxon>unclassified sequences</taxon>
        <taxon>metagenomes</taxon>
        <taxon>ecological metagenomes</taxon>
    </lineage>
</organism>
<proteinExistence type="predicted"/>
<evidence type="ECO:0000313" key="1">
    <source>
        <dbReference type="EMBL" id="VAX07394.1"/>
    </source>
</evidence>
<dbReference type="EMBL" id="UOFY01000015">
    <property type="protein sequence ID" value="VAX07394.1"/>
    <property type="molecule type" value="Genomic_DNA"/>
</dbReference>
<gene>
    <name evidence="1" type="ORF">MNBD_GAMMA25-2666</name>
</gene>
<reference evidence="1" key="1">
    <citation type="submission" date="2018-06" db="EMBL/GenBank/DDBJ databases">
        <authorList>
            <person name="Zhirakovskaya E."/>
        </authorList>
    </citation>
    <scope>NUCLEOTIDE SEQUENCE</scope>
</reference>
<protein>
    <submittedName>
        <fullName evidence="1">Uncharacterized protein</fullName>
    </submittedName>
</protein>
<dbReference type="AlphaFoldDB" id="A0A3B1B5U1"/>
<accession>A0A3B1B5U1</accession>